<comment type="pathway">
    <text evidence="10">Cell wall biogenesis; peptidoglycan biosynthesis.</text>
</comment>
<dbReference type="Pfam" id="PF04101">
    <property type="entry name" value="Glyco_tran_28_C"/>
    <property type="match status" value="1"/>
</dbReference>
<keyword evidence="2 10" id="KW-0132">Cell division</keyword>
<dbReference type="UniPathway" id="UPA00219"/>
<evidence type="ECO:0000256" key="10">
    <source>
        <dbReference type="HAMAP-Rule" id="MF_00033"/>
    </source>
</evidence>
<keyword evidence="9 10" id="KW-0961">Cell wall biogenesis/degradation</keyword>
<name>A0A7Z0PEE5_9FUSO</name>
<dbReference type="SUPFAM" id="SSF53756">
    <property type="entry name" value="UDP-Glycosyltransferase/glycogen phosphorylase"/>
    <property type="match status" value="1"/>
</dbReference>
<feature type="binding site" evidence="10">
    <location>
        <position position="191"/>
    </location>
    <ligand>
        <name>UDP-N-acetyl-alpha-D-glucosamine</name>
        <dbReference type="ChEBI" id="CHEBI:57705"/>
    </ligand>
</feature>
<gene>
    <name evidence="10 13" type="primary">murG</name>
    <name evidence="13" type="ORF">HP397_01530</name>
</gene>
<proteinExistence type="inferred from homology"/>
<evidence type="ECO:0000313" key="14">
    <source>
        <dbReference type="Proteomes" id="UP000526184"/>
    </source>
</evidence>
<keyword evidence="1 10" id="KW-1003">Cell membrane</keyword>
<dbReference type="Proteomes" id="UP000526184">
    <property type="component" value="Unassembled WGS sequence"/>
</dbReference>
<keyword evidence="7 10" id="KW-0472">Membrane</keyword>
<dbReference type="HAMAP" id="MF_00033">
    <property type="entry name" value="MurG"/>
    <property type="match status" value="1"/>
</dbReference>
<comment type="function">
    <text evidence="10">Cell wall formation. Catalyzes the transfer of a GlcNAc subunit on undecaprenyl-pyrophosphoryl-MurNAc-pentapeptide (lipid intermediate I) to form undecaprenyl-pyrophosphoryl-MurNAc-(pentapeptide)GlcNAc (lipid intermediate II).</text>
</comment>
<comment type="subcellular location">
    <subcellularLocation>
        <location evidence="10">Cell membrane</location>
        <topology evidence="10">Peripheral membrane protein</topology>
        <orientation evidence="10">Cytoplasmic side</orientation>
    </subcellularLocation>
</comment>
<dbReference type="InterPro" id="IPR004276">
    <property type="entry name" value="GlycoTrans_28_N"/>
</dbReference>
<dbReference type="Gene3D" id="3.40.50.2000">
    <property type="entry name" value="Glycogen Phosphorylase B"/>
    <property type="match status" value="2"/>
</dbReference>
<dbReference type="InterPro" id="IPR006009">
    <property type="entry name" value="GlcNAc_MurG"/>
</dbReference>
<dbReference type="NCBIfam" id="TIGR01133">
    <property type="entry name" value="murG"/>
    <property type="match status" value="1"/>
</dbReference>
<dbReference type="GO" id="GO:0008360">
    <property type="term" value="P:regulation of cell shape"/>
    <property type="evidence" value="ECO:0007669"/>
    <property type="project" value="UniProtKB-KW"/>
</dbReference>
<feature type="binding site" evidence="10">
    <location>
        <position position="285"/>
    </location>
    <ligand>
        <name>UDP-N-acetyl-alpha-D-glucosamine</name>
        <dbReference type="ChEBI" id="CHEBI:57705"/>
    </ligand>
</feature>
<dbReference type="EC" id="2.4.1.227" evidence="10"/>
<dbReference type="GO" id="GO:0050511">
    <property type="term" value="F:undecaprenyldiphospho-muramoylpentapeptide beta-N-acetylglucosaminyltransferase activity"/>
    <property type="evidence" value="ECO:0007669"/>
    <property type="project" value="UniProtKB-UniRule"/>
</dbReference>
<feature type="binding site" evidence="10">
    <location>
        <position position="161"/>
    </location>
    <ligand>
        <name>UDP-N-acetyl-alpha-D-glucosamine</name>
        <dbReference type="ChEBI" id="CHEBI:57705"/>
    </ligand>
</feature>
<evidence type="ECO:0000256" key="4">
    <source>
        <dbReference type="ARBA" id="ARBA00022679"/>
    </source>
</evidence>
<comment type="caution">
    <text evidence="13">The sequence shown here is derived from an EMBL/GenBank/DDBJ whole genome shotgun (WGS) entry which is preliminary data.</text>
</comment>
<evidence type="ECO:0000256" key="2">
    <source>
        <dbReference type="ARBA" id="ARBA00022618"/>
    </source>
</evidence>
<dbReference type="RefSeq" id="WP_180135419.1">
    <property type="nucleotide sequence ID" value="NZ_JABMKT010000004.1"/>
</dbReference>
<reference evidence="13 14" key="1">
    <citation type="submission" date="2020-05" db="EMBL/GenBank/DDBJ databases">
        <title>Streptobacillus felis strain LHL191014123.</title>
        <authorList>
            <person name="Fawzy A."/>
            <person name="Rau J."/>
            <person name="Risse K."/>
            <person name="Schauerte N."/>
            <person name="Geiger C."/>
            <person name="Blom J."/>
            <person name="Imirzalioglu C."/>
            <person name="Falgenhauer J."/>
            <person name="Bach A."/>
            <person name="Herden C."/>
            <person name="Eisenberg T."/>
        </authorList>
    </citation>
    <scope>NUCLEOTIDE SEQUENCE [LARGE SCALE GENOMIC DNA]</scope>
    <source>
        <strain evidence="13 14">LHL191014123</strain>
    </source>
</reference>
<evidence type="ECO:0000256" key="5">
    <source>
        <dbReference type="ARBA" id="ARBA00022960"/>
    </source>
</evidence>
<dbReference type="GO" id="GO:0009252">
    <property type="term" value="P:peptidoglycan biosynthetic process"/>
    <property type="evidence" value="ECO:0007669"/>
    <property type="project" value="UniProtKB-UniRule"/>
</dbReference>
<evidence type="ECO:0000256" key="7">
    <source>
        <dbReference type="ARBA" id="ARBA00023136"/>
    </source>
</evidence>
<comment type="similarity">
    <text evidence="10">Belongs to the glycosyltransferase 28 family. MurG subfamily.</text>
</comment>
<evidence type="ECO:0000259" key="12">
    <source>
        <dbReference type="Pfam" id="PF04101"/>
    </source>
</evidence>
<dbReference type="AlphaFoldDB" id="A0A7Z0PEE5"/>
<evidence type="ECO:0000259" key="11">
    <source>
        <dbReference type="Pfam" id="PF03033"/>
    </source>
</evidence>
<dbReference type="GO" id="GO:0051301">
    <property type="term" value="P:cell division"/>
    <property type="evidence" value="ECO:0007669"/>
    <property type="project" value="UniProtKB-KW"/>
</dbReference>
<dbReference type="GO" id="GO:0005886">
    <property type="term" value="C:plasma membrane"/>
    <property type="evidence" value="ECO:0007669"/>
    <property type="project" value="UniProtKB-SubCell"/>
</dbReference>
<dbReference type="GO" id="GO:0005975">
    <property type="term" value="P:carbohydrate metabolic process"/>
    <property type="evidence" value="ECO:0007669"/>
    <property type="project" value="InterPro"/>
</dbReference>
<evidence type="ECO:0000256" key="1">
    <source>
        <dbReference type="ARBA" id="ARBA00022475"/>
    </source>
</evidence>
<evidence type="ECO:0000256" key="8">
    <source>
        <dbReference type="ARBA" id="ARBA00023306"/>
    </source>
</evidence>
<dbReference type="PANTHER" id="PTHR21015:SF22">
    <property type="entry name" value="GLYCOSYLTRANSFERASE"/>
    <property type="match status" value="1"/>
</dbReference>
<keyword evidence="4 10" id="KW-0808">Transferase</keyword>
<feature type="domain" description="Glycosyltransferase family 28 N-terminal" evidence="11">
    <location>
        <begin position="4"/>
        <end position="136"/>
    </location>
</feature>
<comment type="caution">
    <text evidence="10">Lacks conserved residue(s) required for the propagation of feature annotation.</text>
</comment>
<feature type="binding site" evidence="10">
    <location>
        <begin position="11"/>
        <end position="13"/>
    </location>
    <ligand>
        <name>UDP-N-acetyl-alpha-D-glucosamine</name>
        <dbReference type="ChEBI" id="CHEBI:57705"/>
    </ligand>
</feature>
<evidence type="ECO:0000256" key="6">
    <source>
        <dbReference type="ARBA" id="ARBA00022984"/>
    </source>
</evidence>
<keyword evidence="3 10" id="KW-0328">Glycosyltransferase</keyword>
<dbReference type="GO" id="GO:0071555">
    <property type="term" value="P:cell wall organization"/>
    <property type="evidence" value="ECO:0007669"/>
    <property type="project" value="UniProtKB-KW"/>
</dbReference>
<organism evidence="13 14">
    <name type="scientific">Streptobacillus felis</name>
    <dbReference type="NCBI Taxonomy" id="1384509"/>
    <lineage>
        <taxon>Bacteria</taxon>
        <taxon>Fusobacteriati</taxon>
        <taxon>Fusobacteriota</taxon>
        <taxon>Fusobacteriia</taxon>
        <taxon>Fusobacteriales</taxon>
        <taxon>Leptotrichiaceae</taxon>
        <taxon>Streptobacillus</taxon>
    </lineage>
</organism>
<dbReference type="CDD" id="cd03785">
    <property type="entry name" value="GT28_MurG"/>
    <property type="match status" value="1"/>
</dbReference>
<protein>
    <recommendedName>
        <fullName evidence="10">UDP-N-acetylglucosamine--N-acetylmuramyl-(pentapeptide) pyrophosphoryl-undecaprenol N-acetylglucosamine transferase</fullName>
        <ecNumber evidence="10">2.4.1.227</ecNumber>
    </recommendedName>
    <alternativeName>
        <fullName evidence="10">Undecaprenyl-PP-MurNAc-pentapeptide-UDPGlcNAc GlcNAc transferase</fullName>
    </alternativeName>
</protein>
<keyword evidence="14" id="KW-1185">Reference proteome</keyword>
<dbReference type="EMBL" id="JABMKT010000004">
    <property type="protein sequence ID" value="NYV27509.1"/>
    <property type="molecule type" value="Genomic_DNA"/>
</dbReference>
<feature type="binding site" evidence="10">
    <location>
        <position position="117"/>
    </location>
    <ligand>
        <name>UDP-N-acetyl-alpha-D-glucosamine</name>
        <dbReference type="ChEBI" id="CHEBI:57705"/>
    </ligand>
</feature>
<dbReference type="PANTHER" id="PTHR21015">
    <property type="entry name" value="UDP-N-ACETYLGLUCOSAMINE--N-ACETYLMURAMYL-(PENTAPEPTIDE) PYROPHOSPHORYL-UNDECAPRENOL N-ACETYLGLUCOSAMINE TRANSFERASE 1"/>
    <property type="match status" value="1"/>
</dbReference>
<comment type="catalytic activity">
    <reaction evidence="10">
        <text>di-trans,octa-cis-undecaprenyl diphospho-N-acetyl-alpha-D-muramoyl-L-alanyl-D-glutamyl-meso-2,6-diaminopimeloyl-D-alanyl-D-alanine + UDP-N-acetyl-alpha-D-glucosamine = di-trans,octa-cis-undecaprenyl diphospho-[N-acetyl-alpha-D-glucosaminyl-(1-&gt;4)]-N-acetyl-alpha-D-muramoyl-L-alanyl-D-glutamyl-meso-2,6-diaminopimeloyl-D-alanyl-D-alanine + UDP + H(+)</text>
        <dbReference type="Rhea" id="RHEA:31227"/>
        <dbReference type="ChEBI" id="CHEBI:15378"/>
        <dbReference type="ChEBI" id="CHEBI:57705"/>
        <dbReference type="ChEBI" id="CHEBI:58223"/>
        <dbReference type="ChEBI" id="CHEBI:61387"/>
        <dbReference type="ChEBI" id="CHEBI:61388"/>
        <dbReference type="EC" id="2.4.1.227"/>
    </reaction>
</comment>
<keyword evidence="5 10" id="KW-0133">Cell shape</keyword>
<feature type="domain" description="Glycosyl transferase family 28 C-terminal" evidence="12">
    <location>
        <begin position="184"/>
        <end position="329"/>
    </location>
</feature>
<evidence type="ECO:0000256" key="9">
    <source>
        <dbReference type="ARBA" id="ARBA00023316"/>
    </source>
</evidence>
<dbReference type="Pfam" id="PF03033">
    <property type="entry name" value="Glyco_transf_28"/>
    <property type="match status" value="1"/>
</dbReference>
<sequence>MSKILITTGGTGGHIYPALALAEKLKENGHELVFMGTSHRMEKEIVPSRGYKFYGLDIVPLRSIKGIFKLFKGIYDARDILKKEKIDYVIGFGNYISLPALLAAKTLKLDIFLQEQNVTMGQANRWMYPYAKKVFIAFSETLKDVKEGYKDRFVVTGNPIRPEFFNTSKDGSREKLGIAKDAKIITVMGGSLGAKNINDALVNKFEDIKNSGVTLYWATGKELYKEITEKVEENEDTIVVPYFEESYNIMAASDILLCRAGASTISELIELGKPSILIPYNFVGQKENAEILEAINSSKIYSNEEVEIAIDEAIRLVNDEDKLKFMKENISKINPGNAVENIMKYFEV</sequence>
<accession>A0A7Z0PEE5</accession>
<evidence type="ECO:0000313" key="13">
    <source>
        <dbReference type="EMBL" id="NYV27509.1"/>
    </source>
</evidence>
<evidence type="ECO:0000256" key="3">
    <source>
        <dbReference type="ARBA" id="ARBA00022676"/>
    </source>
</evidence>
<dbReference type="InterPro" id="IPR007235">
    <property type="entry name" value="Glyco_trans_28_C"/>
</dbReference>
<keyword evidence="8 10" id="KW-0131">Cell cycle</keyword>
<keyword evidence="6 10" id="KW-0573">Peptidoglycan synthesis</keyword>